<dbReference type="STRING" id="162209.IJ22_35530"/>
<keyword evidence="2" id="KW-1185">Reference proteome</keyword>
<dbReference type="OrthoDB" id="2624681at2"/>
<protein>
    <submittedName>
        <fullName evidence="1">Uncharacterized protein</fullName>
    </submittedName>
</protein>
<sequence>MTQVNQHQMPIRHVIDNAEKAMQNAKDAEMAVRHAQLQSDPHKLSFAIGEMKAAQHLLEQAQSQIDAQDHGHHHQELAQVQHQLEQALQSLDEVASNTEQPRQIR</sequence>
<dbReference type="RefSeq" id="WP_054818494.1">
    <property type="nucleotide sequence ID" value="NZ_BJCS01000005.1"/>
</dbReference>
<reference evidence="1 2" key="2">
    <citation type="journal article" date="2016" name="Genome Announc.">
        <title>Complete Genome Sequences of Two Interactive Moderate Thermophiles, Paenibacillus napthalenovorans 32O-Y and Paenibacillus sp. 32O-W.</title>
        <authorList>
            <person name="Butler R.R.III."/>
            <person name="Wang J."/>
            <person name="Stark B.C."/>
            <person name="Pombert J.F."/>
        </authorList>
    </citation>
    <scope>NUCLEOTIDE SEQUENCE [LARGE SCALE GENOMIC DNA]</scope>
    <source>
        <strain evidence="1 2">32O-Y</strain>
    </source>
</reference>
<dbReference type="AlphaFoldDB" id="A0A0U2VKK5"/>
<name>A0A0U2VKK5_9BACL</name>
<proteinExistence type="predicted"/>
<dbReference type="KEGG" id="pnp:IJ22_35530"/>
<evidence type="ECO:0000313" key="2">
    <source>
        <dbReference type="Proteomes" id="UP000061660"/>
    </source>
</evidence>
<dbReference type="Proteomes" id="UP000061660">
    <property type="component" value="Chromosome"/>
</dbReference>
<dbReference type="PATRIC" id="fig|162209.4.peg.3776"/>
<dbReference type="EMBL" id="CP013652">
    <property type="protein sequence ID" value="ALS23891.1"/>
    <property type="molecule type" value="Genomic_DNA"/>
</dbReference>
<accession>A0A0U2VKK5</accession>
<reference evidence="2" key="1">
    <citation type="submission" date="2015-12" db="EMBL/GenBank/DDBJ databases">
        <title>Complete genome sequences of two moderately thermophilic Paenibacillus species.</title>
        <authorList>
            <person name="Butler R.III."/>
            <person name="Wang J."/>
            <person name="Stark B.C."/>
            <person name="Pombert J.-F."/>
        </authorList>
    </citation>
    <scope>NUCLEOTIDE SEQUENCE [LARGE SCALE GENOMIC DNA]</scope>
    <source>
        <strain evidence="2">32O-Y</strain>
    </source>
</reference>
<organism evidence="1 2">
    <name type="scientific">Paenibacillus naphthalenovorans</name>
    <dbReference type="NCBI Taxonomy" id="162209"/>
    <lineage>
        <taxon>Bacteria</taxon>
        <taxon>Bacillati</taxon>
        <taxon>Bacillota</taxon>
        <taxon>Bacilli</taxon>
        <taxon>Bacillales</taxon>
        <taxon>Paenibacillaceae</taxon>
        <taxon>Paenibacillus</taxon>
    </lineage>
</organism>
<gene>
    <name evidence="1" type="ORF">IJ22_35530</name>
</gene>
<evidence type="ECO:0000313" key="1">
    <source>
        <dbReference type="EMBL" id="ALS23891.1"/>
    </source>
</evidence>